<dbReference type="GO" id="GO:0005975">
    <property type="term" value="P:carbohydrate metabolic process"/>
    <property type="evidence" value="ECO:0007669"/>
    <property type="project" value="InterPro"/>
</dbReference>
<dbReference type="InterPro" id="IPR048331">
    <property type="entry name" value="PcRGLX/YetA_3rd"/>
</dbReference>
<dbReference type="PANTHER" id="PTHR40081:SF1">
    <property type="entry name" value="TAT PATHWAY SIGNAL SEQUENCE DOMAIN PROTEIN"/>
    <property type="match status" value="1"/>
</dbReference>
<sequence length="910" mass="101273">MPNRMKRIKLTIENVCNVNRAAWPITQGVPFADGDLEKGCGLRPHGSNRLGGAPVRLVTPEGKPLPVQATCLTTWREDLSYVKWLLLDFQLDLPANQTREVFLEYGPGVTPLSPAQPVIVERVSGRTRIDTGAMQVDLRHNDPNFFAACRVKTPDGWRDTLRDRPGPFLYMVDQRGTPYDSFAAAPPPSIAVEDPGPLRVSVCVRGYHASEDGRRFCPYALRIHAYAGKADLRFQHTFVFDQDPERIELSEVGVRFPLILGDGLRMAFGGDQKPHRAERFESGQFLQTSDIEYRVTRDGEPFGSGGKTRGWGSLSGREGSAIAVLKDVWQEYPKGISVDRDGLDVQVWPSACGETLKFSTPWKERAAYFNGYYGDPKVSVAARDEEGFRRILELNPTAPLNLKSLGGVTSREDLLWVEEMIAKHAPGRTASYNDTGTGDGFGAAKTTEFYLRLSPGPASDEDSEALGLCIQEPLIAVADVACACATGALRVIAPFDPERFPEAERGLDGLFERIVAGPRRALRTYGMIDYGDLMCSHCASPVAMWGHFKHDPDVIQKMKHCARSYNNEANDQVYAVWGFYTHTGQRKYFLAADAYGRHMADVDIAHASPDGSKGGLMHYHNCHHWTGGGSPSHTCTAGLMLQYYLTGNRRILDVCREVADWVLAHQEPCGIYSNRNGALVREYSTPVANLLEFYQATWEHKYGDLARRSLKWLLLSMPEPGCFPVSVYTAGARGDEAEVEQVGWHLDQAGGMTPQMLYDAVRIFGDREPVFKQGLVGMAHRFVLGPDEVPASAFTVGSKKVRRRDPYFNISLIAYAYEVTGDPVYAAFCRYYLRERFPEVAKETSFTYVCWGSLIPPVMEAVRRAEAKHGAEALERAEREWVRQVEGMTPEPAPSGRPDRRSVGVVKEYA</sequence>
<feature type="domain" description="PcRGLX/YetA-like C-terminal alpha/alpha toroid" evidence="3">
    <location>
        <begin position="576"/>
        <end position="701"/>
    </location>
</feature>
<evidence type="ECO:0000256" key="1">
    <source>
        <dbReference type="SAM" id="MobiDB-lite"/>
    </source>
</evidence>
<dbReference type="InterPro" id="IPR008928">
    <property type="entry name" value="6-hairpin_glycosidase_sf"/>
</dbReference>
<evidence type="ECO:0000259" key="2">
    <source>
        <dbReference type="Pfam" id="PF21345"/>
    </source>
</evidence>
<dbReference type="InterPro" id="IPR048330">
    <property type="entry name" value="PcRGLX/YetA_2nd"/>
</dbReference>
<dbReference type="Pfam" id="PF21346">
    <property type="entry name" value="PcRGLX_3rd"/>
    <property type="match status" value="1"/>
</dbReference>
<dbReference type="InterPro" id="IPR045793">
    <property type="entry name" value="PcRGLX/YetA-like"/>
</dbReference>
<evidence type="ECO:0000259" key="3">
    <source>
        <dbReference type="Pfam" id="PF21346"/>
    </source>
</evidence>
<proteinExistence type="predicted"/>
<reference evidence="4 5" key="1">
    <citation type="journal article" date="2016" name="Nat. Commun.">
        <title>Thousands of microbial genomes shed light on interconnected biogeochemical processes in an aquifer system.</title>
        <authorList>
            <person name="Anantharaman K."/>
            <person name="Brown C.T."/>
            <person name="Hug L.A."/>
            <person name="Sharon I."/>
            <person name="Castelle C.J."/>
            <person name="Probst A.J."/>
            <person name="Thomas B.C."/>
            <person name="Singh A."/>
            <person name="Wilkins M.J."/>
            <person name="Karaoz U."/>
            <person name="Brodie E.L."/>
            <person name="Williams K.H."/>
            <person name="Hubbard S.S."/>
            <person name="Banfield J.F."/>
        </authorList>
    </citation>
    <scope>NUCLEOTIDE SEQUENCE [LARGE SCALE GENOMIC DNA]</scope>
    <source>
        <strain evidence="5">RIFCSPLOWO2_12_FULL_64_10</strain>
    </source>
</reference>
<dbReference type="SUPFAM" id="SSF48208">
    <property type="entry name" value="Six-hairpin glycosidases"/>
    <property type="match status" value="1"/>
</dbReference>
<feature type="domain" description="PcRGLX/YetA-like central beta-sandwich" evidence="2">
    <location>
        <begin position="189"/>
        <end position="260"/>
    </location>
</feature>
<feature type="region of interest" description="Disordered" evidence="1">
    <location>
        <begin position="885"/>
        <end position="910"/>
    </location>
</feature>
<name>A0A1F6C3W1_HANXR</name>
<dbReference type="Proteomes" id="UP000178606">
    <property type="component" value="Unassembled WGS sequence"/>
</dbReference>
<dbReference type="AlphaFoldDB" id="A0A1F6C3W1"/>
<dbReference type="Pfam" id="PF21345">
    <property type="entry name" value="PcRGLX_2nd"/>
    <property type="match status" value="1"/>
</dbReference>
<comment type="caution">
    <text evidence="4">The sequence shown here is derived from an EMBL/GenBank/DDBJ whole genome shotgun (WGS) entry which is preliminary data.</text>
</comment>
<dbReference type="PANTHER" id="PTHR40081">
    <property type="entry name" value="CONCANAVALIN A-LIKE LECTIN/GLUCANASE"/>
    <property type="match status" value="1"/>
</dbReference>
<accession>A0A1F6C3W1</accession>
<evidence type="ECO:0000313" key="5">
    <source>
        <dbReference type="Proteomes" id="UP000178606"/>
    </source>
</evidence>
<gene>
    <name evidence="4" type="ORF">A3F84_13310</name>
</gene>
<organism evidence="4 5">
    <name type="scientific">Handelsmanbacteria sp. (strain RIFCSPLOWO2_12_FULL_64_10)</name>
    <dbReference type="NCBI Taxonomy" id="1817868"/>
    <lineage>
        <taxon>Bacteria</taxon>
        <taxon>Candidatus Handelsmaniibacteriota</taxon>
    </lineage>
</organism>
<protein>
    <submittedName>
        <fullName evidence="4">Uncharacterized protein</fullName>
    </submittedName>
</protein>
<evidence type="ECO:0000313" key="4">
    <source>
        <dbReference type="EMBL" id="OGG43753.1"/>
    </source>
</evidence>
<dbReference type="EMBL" id="MFKF01000426">
    <property type="protein sequence ID" value="OGG43753.1"/>
    <property type="molecule type" value="Genomic_DNA"/>
</dbReference>